<reference evidence="2 3" key="1">
    <citation type="submission" date="2024-05" db="EMBL/GenBank/DDBJ databases">
        <title>Culex pipiens pipiens assembly and annotation.</title>
        <authorList>
            <person name="Alout H."/>
            <person name="Durand T."/>
        </authorList>
    </citation>
    <scope>NUCLEOTIDE SEQUENCE [LARGE SCALE GENOMIC DNA]</scope>
    <source>
        <strain evidence="2">HA-2024</strain>
        <tissue evidence="2">Whole body</tissue>
    </source>
</reference>
<dbReference type="Proteomes" id="UP001562425">
    <property type="component" value="Unassembled WGS sequence"/>
</dbReference>
<feature type="region of interest" description="Disordered" evidence="1">
    <location>
        <begin position="121"/>
        <end position="148"/>
    </location>
</feature>
<proteinExistence type="predicted"/>
<feature type="non-terminal residue" evidence="2">
    <location>
        <position position="446"/>
    </location>
</feature>
<gene>
    <name evidence="2" type="ORF">pipiens_009651</name>
</gene>
<feature type="region of interest" description="Disordered" evidence="1">
    <location>
        <begin position="419"/>
        <end position="446"/>
    </location>
</feature>
<feature type="compositionally biased region" description="Basic and acidic residues" evidence="1">
    <location>
        <begin position="421"/>
        <end position="446"/>
    </location>
</feature>
<accession>A0ABD1DGQ0</accession>
<evidence type="ECO:0000313" key="2">
    <source>
        <dbReference type="EMBL" id="KAL1397589.1"/>
    </source>
</evidence>
<dbReference type="AlphaFoldDB" id="A0ABD1DGQ0"/>
<protein>
    <submittedName>
        <fullName evidence="2">Uncharacterized protein</fullName>
    </submittedName>
</protein>
<evidence type="ECO:0000256" key="1">
    <source>
        <dbReference type="SAM" id="MobiDB-lite"/>
    </source>
</evidence>
<keyword evidence="3" id="KW-1185">Reference proteome</keyword>
<sequence length="446" mass="48666">MEESVEFTVEIGSDSSDDFTDYQQTRFIYDQEENTVDQLGVKLEEESGQQGDGSDNLPLAFSTQGRLSTVAKQFPVDQTAIENFGTLTFLEQDIASERSNRHPLAADISDGGPSFVSRIPAAQKSDEGKTAVQYQAGHHAKSPTLQEQNIASERSNRHPLAADISDGGLSFVNRITNQIPAAQTSDECKTAKQYQVDPADHTTENSTLQEHDCFSEEYRSQAGITIEELQIVPYREGNQYEVVQSPAGDRTVFLIHNQDATASHGDTENLIFQNRDDLSKVSNNIPLLDITAGGSNLAGSPPAPIGSAVSSSGVRTIFSPNVLLNLLNSTITGSAIIESAALGELSESNQHELARIIAERHVQSKSKTTSDDLKEYATAVTALFKQEKEVNYYIPRGGTRKNFGGKIANKINGVKRKFKAKASEEENHRAKIKRVAEGVKETESSE</sequence>
<evidence type="ECO:0000313" key="3">
    <source>
        <dbReference type="Proteomes" id="UP001562425"/>
    </source>
</evidence>
<organism evidence="2 3">
    <name type="scientific">Culex pipiens pipiens</name>
    <name type="common">Northern house mosquito</name>
    <dbReference type="NCBI Taxonomy" id="38569"/>
    <lineage>
        <taxon>Eukaryota</taxon>
        <taxon>Metazoa</taxon>
        <taxon>Ecdysozoa</taxon>
        <taxon>Arthropoda</taxon>
        <taxon>Hexapoda</taxon>
        <taxon>Insecta</taxon>
        <taxon>Pterygota</taxon>
        <taxon>Neoptera</taxon>
        <taxon>Endopterygota</taxon>
        <taxon>Diptera</taxon>
        <taxon>Nematocera</taxon>
        <taxon>Culicoidea</taxon>
        <taxon>Culicidae</taxon>
        <taxon>Culicinae</taxon>
        <taxon>Culicini</taxon>
        <taxon>Culex</taxon>
        <taxon>Culex</taxon>
    </lineage>
</organism>
<dbReference type="EMBL" id="JBEHCU010006232">
    <property type="protein sequence ID" value="KAL1397589.1"/>
    <property type="molecule type" value="Genomic_DNA"/>
</dbReference>
<name>A0ABD1DGQ0_CULPP</name>
<comment type="caution">
    <text evidence="2">The sequence shown here is derived from an EMBL/GenBank/DDBJ whole genome shotgun (WGS) entry which is preliminary data.</text>
</comment>